<comment type="caution">
    <text evidence="1">The sequence shown here is derived from an EMBL/GenBank/DDBJ whole genome shotgun (WGS) entry which is preliminary data.</text>
</comment>
<keyword evidence="2" id="KW-1185">Reference proteome</keyword>
<evidence type="ECO:0008006" key="3">
    <source>
        <dbReference type="Google" id="ProtNLM"/>
    </source>
</evidence>
<proteinExistence type="predicted"/>
<gene>
    <name evidence="1" type="ORF">O0931_13530</name>
</gene>
<evidence type="ECO:0000313" key="1">
    <source>
        <dbReference type="EMBL" id="MCZ4224331.1"/>
    </source>
</evidence>
<name>A0ABT4KZH1_9SPHI</name>
<sequence>MKKLNLNSAGFSKGEILTRAQLKQILGGNVASPGGTCQVLLPNTSSGGSNFGGMDWGGSSGHPYGSASHSANGTVIAGISYADAQQAVSNGGHWCCDSCGSASWAI</sequence>
<evidence type="ECO:0000313" key="2">
    <source>
        <dbReference type="Proteomes" id="UP001144341"/>
    </source>
</evidence>
<protein>
    <recommendedName>
        <fullName evidence="3">Bacteriocin-type signal sequence-containing protein</fullName>
    </recommendedName>
</protein>
<dbReference type="RefSeq" id="WP_269416104.1">
    <property type="nucleotide sequence ID" value="NZ_JAPWGL010000003.1"/>
</dbReference>
<organism evidence="1 2">
    <name type="scientific">Pedobacter rhodius</name>
    <dbReference type="NCBI Taxonomy" id="3004098"/>
    <lineage>
        <taxon>Bacteria</taxon>
        <taxon>Pseudomonadati</taxon>
        <taxon>Bacteroidota</taxon>
        <taxon>Sphingobacteriia</taxon>
        <taxon>Sphingobacteriales</taxon>
        <taxon>Sphingobacteriaceae</taxon>
        <taxon>Pedobacter</taxon>
    </lineage>
</organism>
<accession>A0ABT4KZH1</accession>
<dbReference type="EMBL" id="JAPWGL010000003">
    <property type="protein sequence ID" value="MCZ4224331.1"/>
    <property type="molecule type" value="Genomic_DNA"/>
</dbReference>
<dbReference type="Proteomes" id="UP001144341">
    <property type="component" value="Unassembled WGS sequence"/>
</dbReference>
<reference evidence="1" key="1">
    <citation type="submission" date="2022-12" db="EMBL/GenBank/DDBJ databases">
        <title>Genome sequence of SJ11.</title>
        <authorList>
            <person name="Woo H."/>
        </authorList>
    </citation>
    <scope>NUCLEOTIDE SEQUENCE</scope>
    <source>
        <strain evidence="1">SJ11</strain>
    </source>
</reference>